<evidence type="ECO:0000313" key="3">
    <source>
        <dbReference type="EMBL" id="SEJ92435.1"/>
    </source>
</evidence>
<dbReference type="PANTHER" id="PTHR48080">
    <property type="entry name" value="D-GALACTONATE DEHYDRATASE-RELATED"/>
    <property type="match status" value="1"/>
</dbReference>
<dbReference type="GeneID" id="80819684"/>
<evidence type="ECO:0000256" key="1">
    <source>
        <dbReference type="ARBA" id="ARBA00010339"/>
    </source>
</evidence>
<dbReference type="InterPro" id="IPR013342">
    <property type="entry name" value="Mandelate_racemase_C"/>
</dbReference>
<reference evidence="3 4" key="1">
    <citation type="submission" date="2016-10" db="EMBL/GenBank/DDBJ databases">
        <authorList>
            <person name="Varghese N."/>
            <person name="Submissions S."/>
        </authorList>
    </citation>
    <scope>NUCLEOTIDE SEQUENCE [LARGE SCALE GENOMIC DNA]</scope>
    <source>
        <strain evidence="3 4">FF3</strain>
    </source>
</reference>
<dbReference type="InterPro" id="IPR034589">
    <property type="entry name" value="D-mannonate_dehydratase-like"/>
</dbReference>
<dbReference type="EMBL" id="FNYY01000014">
    <property type="protein sequence ID" value="SEJ92435.1"/>
    <property type="molecule type" value="Genomic_DNA"/>
</dbReference>
<dbReference type="SFLD" id="SFLDG00033">
    <property type="entry name" value="mannonate_dehydratase"/>
    <property type="match status" value="1"/>
</dbReference>
<dbReference type="InterPro" id="IPR029065">
    <property type="entry name" value="Enolase_C-like"/>
</dbReference>
<dbReference type="GO" id="GO:0009063">
    <property type="term" value="P:amino acid catabolic process"/>
    <property type="evidence" value="ECO:0007669"/>
    <property type="project" value="InterPro"/>
</dbReference>
<evidence type="ECO:0000259" key="2">
    <source>
        <dbReference type="SMART" id="SM00922"/>
    </source>
</evidence>
<dbReference type="SUPFAM" id="SSF51604">
    <property type="entry name" value="Enolase C-terminal domain-like"/>
    <property type="match status" value="1"/>
</dbReference>
<dbReference type="GO" id="GO:0000287">
    <property type="term" value="F:magnesium ion binding"/>
    <property type="evidence" value="ECO:0007669"/>
    <property type="project" value="UniProtKB-ARBA"/>
</dbReference>
<dbReference type="SMART" id="SM00922">
    <property type="entry name" value="MR_MLE"/>
    <property type="match status" value="1"/>
</dbReference>
<dbReference type="NCBIfam" id="NF043051">
    <property type="entry name" value="ManoateDhtManD"/>
    <property type="match status" value="1"/>
</dbReference>
<keyword evidence="4" id="KW-1185">Reference proteome</keyword>
<protein>
    <submittedName>
        <fullName evidence="3">Mannonate dehydratase</fullName>
    </submittedName>
</protein>
<dbReference type="Proteomes" id="UP000182932">
    <property type="component" value="Unassembled WGS sequence"/>
</dbReference>
<dbReference type="Gene3D" id="3.20.20.120">
    <property type="entry name" value="Enolase-like C-terminal domain"/>
    <property type="match status" value="1"/>
</dbReference>
<proteinExistence type="inferred from homology"/>
<dbReference type="InterPro" id="IPR034593">
    <property type="entry name" value="DgoD-like"/>
</dbReference>
<dbReference type="SUPFAM" id="SSF54826">
    <property type="entry name" value="Enolase N-terminal domain-like"/>
    <property type="match status" value="1"/>
</dbReference>
<dbReference type="Pfam" id="PF13378">
    <property type="entry name" value="MR_MLE_C"/>
    <property type="match status" value="1"/>
</dbReference>
<comment type="caution">
    <text evidence="3">The sequence shown here is derived from an EMBL/GenBank/DDBJ whole genome shotgun (WGS) entry which is preliminary data.</text>
</comment>
<accession>A0A975WCL5</accession>
<dbReference type="PANTHER" id="PTHR48080:SF6">
    <property type="entry name" value="STARVATION-SENSING PROTEIN RSPA"/>
    <property type="match status" value="1"/>
</dbReference>
<feature type="domain" description="Mandelate racemase/muconate lactonizing enzyme C-terminal" evidence="2">
    <location>
        <begin position="128"/>
        <end position="256"/>
    </location>
</feature>
<dbReference type="InterPro" id="IPR013341">
    <property type="entry name" value="Mandelate_racemase_N_dom"/>
</dbReference>
<dbReference type="Pfam" id="PF02746">
    <property type="entry name" value="MR_MLE_N"/>
    <property type="match status" value="1"/>
</dbReference>
<dbReference type="InterPro" id="IPR036849">
    <property type="entry name" value="Enolase-like_C_sf"/>
</dbReference>
<dbReference type="NCBIfam" id="NF011654">
    <property type="entry name" value="PRK15072.1"/>
    <property type="match status" value="1"/>
</dbReference>
<dbReference type="GO" id="GO:0016052">
    <property type="term" value="P:carbohydrate catabolic process"/>
    <property type="evidence" value="ECO:0007669"/>
    <property type="project" value="UniProtKB-ARBA"/>
</dbReference>
<dbReference type="InterPro" id="IPR018110">
    <property type="entry name" value="Mandel_Rmase/mucon_lact_enz_CS"/>
</dbReference>
<dbReference type="AlphaFoldDB" id="A0A975WCL5"/>
<dbReference type="PROSITE" id="PS00908">
    <property type="entry name" value="MR_MLE_1"/>
    <property type="match status" value="1"/>
</dbReference>
<name>A0A975WCL5_9RHOB</name>
<evidence type="ECO:0000313" key="4">
    <source>
        <dbReference type="Proteomes" id="UP000182932"/>
    </source>
</evidence>
<sequence length="401" mass="44140">MKIEAIKTIVTSPGQNFVTVRIVTECGLSGVGDGTLNGRELAVASYLDDHVIPCLLGRDPRRIEEIWQYLYRGAYWRRGPVTMAAIAAIDMALWDIKAKAAGMPLYQLLGGASRRHLMTYTHASGATIEDTVAAVSAKVSAGYPAVRAQCGIPGLGAMYGVHPLHSGDADAPKLPEEQVWSTSRYLQHVPQLFEALRAAVGWDVHLLHDVHHRLTPIEAARLGKDLEPYRLFWMEDAVPAEAQDSFRLIRQHTTTPLAVGEVFNAIWDARELISNQLIDYIRATSTHAGGVTGLRRIFEFAALHHVRTGCHGPVDISPISAGVNAHLGLWAPNAAIQEFADYSPEMHAMFPHAWTHHQGYIHPGDAPGHGVDFDETLAGEHPYEPAYLPVCRLEDGTLWNW</sequence>
<dbReference type="RefSeq" id="WP_048535351.1">
    <property type="nucleotide sequence ID" value="NZ_CATLQZ010000011.1"/>
</dbReference>
<dbReference type="SFLD" id="SFLDS00001">
    <property type="entry name" value="Enolase"/>
    <property type="match status" value="1"/>
</dbReference>
<dbReference type="Gene3D" id="3.30.390.10">
    <property type="entry name" value="Enolase-like, N-terminal domain"/>
    <property type="match status" value="1"/>
</dbReference>
<dbReference type="GO" id="GO:0008927">
    <property type="term" value="F:mannonate dehydratase activity"/>
    <property type="evidence" value="ECO:0007669"/>
    <property type="project" value="UniProtKB-ARBA"/>
</dbReference>
<comment type="similarity">
    <text evidence="1">Belongs to the mandelate racemase/muconate lactonizing enzyme family. GalD subfamily.</text>
</comment>
<organism evidence="3 4">
    <name type="scientific">Marinovum algicola</name>
    <dbReference type="NCBI Taxonomy" id="42444"/>
    <lineage>
        <taxon>Bacteria</taxon>
        <taxon>Pseudomonadati</taxon>
        <taxon>Pseudomonadota</taxon>
        <taxon>Alphaproteobacteria</taxon>
        <taxon>Rhodobacterales</taxon>
        <taxon>Roseobacteraceae</taxon>
        <taxon>Marinovum</taxon>
    </lineage>
</organism>
<dbReference type="InterPro" id="IPR029017">
    <property type="entry name" value="Enolase-like_N"/>
</dbReference>
<gene>
    <name evidence="3" type="ORF">SAMN04487940_11418</name>
</gene>